<keyword evidence="1" id="KW-1133">Transmembrane helix</keyword>
<proteinExistence type="predicted"/>
<evidence type="ECO:0000313" key="2">
    <source>
        <dbReference type="EMBL" id="ONG42326.1"/>
    </source>
</evidence>
<dbReference type="Pfam" id="PF06123">
    <property type="entry name" value="CreD"/>
    <property type="match status" value="1"/>
</dbReference>
<feature type="transmembrane region" description="Helical" evidence="1">
    <location>
        <begin position="6"/>
        <end position="25"/>
    </location>
</feature>
<sequence>MRSLGAKFTFIAGLCFCFLIGLFFVKSIVHERQRYAQQAIDEIARDNYGAQTVMSPFIVVPVSWSICSAKEAQTKTQQQCTATVYQTIYTSQSQWHNKLKVAQNFRKGIYHATNYDNQISIQGRFSPDSTLLKPIDGQVVQWHKAKIYLAVSDLRGLAQQPVITLQDKKYQLSLPESSETLSGLPFGYTSFAIGAMAKNAVDFKLDFRLSGLQSFRLIPLGKSIEATLQANWAHPNFSGGISPLYKTISRQSTSAQWNNTYAPTSNSRLLSTCLQTQQDKDCEKLKILHAYSDESATYGKSEQLKGSAESFNIQFFEPTNVYSLTDRTLKYALLFLLIIFGTFFLFEVLKGLQVHPIQYALVGAAQGVFYLLLLSFSEQFAFGWAYVGSSAACVLLISWYVTYVLKGIGRAFSLGIVLTAMYGTLYILLRSQQHTLMLGSVMVFALIAVVMFLTRHINWYQLNQPKHKL</sequence>
<comment type="caution">
    <text evidence="2">The sequence shown here is derived from an EMBL/GenBank/DDBJ whole genome shotgun (WGS) entry which is preliminary data.</text>
</comment>
<feature type="transmembrane region" description="Helical" evidence="1">
    <location>
        <begin position="380"/>
        <end position="401"/>
    </location>
</feature>
<evidence type="ECO:0008006" key="4">
    <source>
        <dbReference type="Google" id="ProtNLM"/>
    </source>
</evidence>
<keyword evidence="1" id="KW-0472">Membrane</keyword>
<dbReference type="STRING" id="1907941.BKE30_00535"/>
<feature type="transmembrane region" description="Helical" evidence="1">
    <location>
        <begin position="407"/>
        <end position="429"/>
    </location>
</feature>
<gene>
    <name evidence="2" type="ORF">BKE30_00535</name>
</gene>
<dbReference type="InterPro" id="IPR010364">
    <property type="entry name" value="Uncharacterised_IM_CreD"/>
</dbReference>
<dbReference type="PANTHER" id="PTHR30092">
    <property type="entry name" value="INNER MEMBRANE PROTEIN CRED"/>
    <property type="match status" value="1"/>
</dbReference>
<dbReference type="RefSeq" id="WP_076876713.1">
    <property type="nucleotide sequence ID" value="NZ_MLCN01000001.1"/>
</dbReference>
<feature type="transmembrane region" description="Helical" evidence="1">
    <location>
        <begin position="436"/>
        <end position="457"/>
    </location>
</feature>
<accession>A0A1S8D0R6</accession>
<feature type="transmembrane region" description="Helical" evidence="1">
    <location>
        <begin position="355"/>
        <end position="373"/>
    </location>
</feature>
<keyword evidence="1" id="KW-0812">Transmembrane</keyword>
<dbReference type="EMBL" id="MLCN01000001">
    <property type="protein sequence ID" value="ONG42326.1"/>
    <property type="molecule type" value="Genomic_DNA"/>
</dbReference>
<name>A0A1S8D0R6_9GAMM</name>
<organism evidence="2 3">
    <name type="scientific">Alkanindiges hydrocarboniclasticus</name>
    <dbReference type="NCBI Taxonomy" id="1907941"/>
    <lineage>
        <taxon>Bacteria</taxon>
        <taxon>Pseudomonadati</taxon>
        <taxon>Pseudomonadota</taxon>
        <taxon>Gammaproteobacteria</taxon>
        <taxon>Moraxellales</taxon>
        <taxon>Moraxellaceae</taxon>
        <taxon>Alkanindiges</taxon>
    </lineage>
</organism>
<dbReference type="PIRSF" id="PIRSF004548">
    <property type="entry name" value="CreD"/>
    <property type="match status" value="1"/>
</dbReference>
<evidence type="ECO:0000256" key="1">
    <source>
        <dbReference type="SAM" id="Phobius"/>
    </source>
</evidence>
<dbReference type="OrthoDB" id="9791851at2"/>
<dbReference type="AlphaFoldDB" id="A0A1S8D0R6"/>
<keyword evidence="3" id="KW-1185">Reference proteome</keyword>
<reference evidence="2 3" key="1">
    <citation type="submission" date="2016-10" db="EMBL/GenBank/DDBJ databases">
        <title>Draft Genome sequence of Alkanindiges sp. strain H1.</title>
        <authorList>
            <person name="Subhash Y."/>
            <person name="Lee S."/>
        </authorList>
    </citation>
    <scope>NUCLEOTIDE SEQUENCE [LARGE SCALE GENOMIC DNA]</scope>
    <source>
        <strain evidence="2 3">H1</strain>
    </source>
</reference>
<protein>
    <recommendedName>
        <fullName evidence="4">Cell envelope integrity protein CreD</fullName>
    </recommendedName>
</protein>
<dbReference type="PANTHER" id="PTHR30092:SF0">
    <property type="entry name" value="INNER MEMBRANE PROTEIN CRED"/>
    <property type="match status" value="1"/>
</dbReference>
<dbReference type="GO" id="GO:0005886">
    <property type="term" value="C:plasma membrane"/>
    <property type="evidence" value="ECO:0007669"/>
    <property type="project" value="TreeGrafter"/>
</dbReference>
<evidence type="ECO:0000313" key="3">
    <source>
        <dbReference type="Proteomes" id="UP000192132"/>
    </source>
</evidence>
<dbReference type="NCBIfam" id="NF008712">
    <property type="entry name" value="PRK11715.1-1"/>
    <property type="match status" value="1"/>
</dbReference>
<feature type="transmembrane region" description="Helical" evidence="1">
    <location>
        <begin position="331"/>
        <end position="349"/>
    </location>
</feature>
<dbReference type="Proteomes" id="UP000192132">
    <property type="component" value="Unassembled WGS sequence"/>
</dbReference>